<dbReference type="SUPFAM" id="SSF52317">
    <property type="entry name" value="Class I glutamine amidotransferase-like"/>
    <property type="match status" value="1"/>
</dbReference>
<dbReference type="GO" id="GO:0009236">
    <property type="term" value="P:cobalamin biosynthetic process"/>
    <property type="evidence" value="ECO:0007669"/>
    <property type="project" value="UniProtKB-UniRule"/>
</dbReference>
<keyword evidence="13" id="KW-1185">Reference proteome</keyword>
<comment type="domain">
    <text evidence="7">Comprises of two domains. The C-terminal domain contains the binding site for glutamine and catalyzes the hydrolysis of this substrate to glutamate and ammonia. The N-terminal domain is anticipated to bind ATP and hydrogenobyrinate and catalyzes the ultimate synthesis of the diamide product. The ammonia produced via the glutaminase domain is probably translocated to the adjacent domain via a molecular tunnel, where it reacts with an activated intermediate.</text>
</comment>
<comment type="miscellaneous">
    <text evidence="7">The a and c carboxylates of hydrogenobyrinate are activated for nucleophilic attack via formation of a phosphorylated intermediate by ATP. CobB catalyzes first the amidation of the c-carboxylate, and then that of the a-carboxylate.</text>
</comment>
<dbReference type="AlphaFoldDB" id="A0A5J6V6R9"/>
<dbReference type="PANTHER" id="PTHR43873">
    <property type="entry name" value="COBYRINATE A,C-DIAMIDE SYNTHASE"/>
    <property type="match status" value="1"/>
</dbReference>
<dbReference type="Gene3D" id="3.40.50.880">
    <property type="match status" value="1"/>
</dbReference>
<proteinExistence type="inferred from homology"/>
<dbReference type="InterPro" id="IPR004484">
    <property type="entry name" value="CbiA/CobB_synth"/>
</dbReference>
<dbReference type="InterPro" id="IPR004839">
    <property type="entry name" value="Aminotransferase_I/II_large"/>
</dbReference>
<accession>A0A5J6V6R9</accession>
<dbReference type="PROSITE" id="PS51274">
    <property type="entry name" value="GATASE_COBBQ"/>
    <property type="match status" value="1"/>
</dbReference>
<dbReference type="Pfam" id="PF00155">
    <property type="entry name" value="Aminotran_1_2"/>
    <property type="match status" value="1"/>
</dbReference>
<keyword evidence="7" id="KW-0169">Cobalamin biosynthesis</keyword>
<dbReference type="Pfam" id="PF07685">
    <property type="entry name" value="GATase_3"/>
    <property type="match status" value="1"/>
</dbReference>
<evidence type="ECO:0000313" key="13">
    <source>
        <dbReference type="Proteomes" id="UP000326546"/>
    </source>
</evidence>
<evidence type="ECO:0000259" key="9">
    <source>
        <dbReference type="Pfam" id="PF00155"/>
    </source>
</evidence>
<dbReference type="PANTHER" id="PTHR43873:SF1">
    <property type="entry name" value="COBYRINATE A,C-DIAMIDE SYNTHASE"/>
    <property type="match status" value="1"/>
</dbReference>
<dbReference type="InterPro" id="IPR027417">
    <property type="entry name" value="P-loop_NTPase"/>
</dbReference>
<sequence>MDRHRGGAGDPAGPAGLPARRHHRARPPPGPARGRRRRDRDDEARPPLRPGTEGPEGHRVVAAAPAAPPTDLPRVVVAAPASGQGKTTVSVGLMAALTARGLTVAPGKVGPDYIDPGYHALATGRPGRNLDPWLVGAERVPGLLVHAARTPTVADLSVVEGVMGLFDGRNGTDGESSTAHVARLLGAPVVLVVDAGHASGTVAATVHGLRTFDPRVQVAGVVLNRTGSPGHAAEVTRWVEQLGLPVLGALPRDAAISAPSRHLGLVPAAERADAAAALERLAERTARHIDLDAVLDIARSAPPLDAEPWSPEAGSVAGRGGRRPVVAVAGGRAFTFRYAETEELLRAAGCDVVTLDPAVDRALPAGVAGLYLGGGFPEVHAAALSTNTGLLADLRDAVAAGLPTVAECAGLLYLTESVDGHPFAGVVPAAAAMAPRLTLGYAGARTATDSVLGPAGTTATGHEFHRTVTDPASGQQSGRRGAGAAWTSERGPSGFALDPAGTGRATVHAAYLHTHWAGHPHLARSFTQAVAEHDHAGLADRVLPPRPSPAPTGGAEAGVVQGGVAEALAPAATDGTDLTHHGDRETAPDLVDLAVNVRLPEPPAWLAEVVASTTRQLAAYPDPAPARAALARRHGVAEDLVLPTAGAAEAFTLLARAGLGARALVVHPQFTEPEAAVRRAGLDVERHLLDPGDGFRLHPQAVGQADLVLVGNPTNPTGVLHPARTLRDLHARTGGVLVVDEAFLDEVVDGERESLIAPSMPEVLVLRSLTKTWGLAGLRVGYVVGDPALVARLAAQQPPWSVSTPALAAMVATAAPSALAEAGRLALELEPWRRHLAAGLGALGVEVVPSEAPFLLARVGRGVREALRARGYAVRRGDTFPGLDATWARIAVRDPLTIDGLLRELRAVLADRAVTPARDLPQED</sequence>
<keyword evidence="2 7" id="KW-0436">Ligase</keyword>
<feature type="domain" description="CobQ/CobB/MinD/ParA nucleotide binding" evidence="10">
    <location>
        <begin position="75"/>
        <end position="263"/>
    </location>
</feature>
<feature type="region of interest" description="Disordered" evidence="8">
    <location>
        <begin position="467"/>
        <end position="492"/>
    </location>
</feature>
<dbReference type="HAMAP" id="MF_00027">
    <property type="entry name" value="CobB_CbiA"/>
    <property type="match status" value="1"/>
</dbReference>
<evidence type="ECO:0000256" key="2">
    <source>
        <dbReference type="ARBA" id="ARBA00022598"/>
    </source>
</evidence>
<dbReference type="UniPathway" id="UPA00148">
    <property type="reaction ID" value="UER00220"/>
</dbReference>
<evidence type="ECO:0000256" key="1">
    <source>
        <dbReference type="ARBA" id="ARBA00001946"/>
    </source>
</evidence>
<gene>
    <name evidence="7" type="primary">cobB</name>
    <name evidence="12" type="ORF">FY030_12855</name>
</gene>
<dbReference type="InterPro" id="IPR015422">
    <property type="entry name" value="PyrdxlP-dep_Trfase_small"/>
</dbReference>
<evidence type="ECO:0000259" key="10">
    <source>
        <dbReference type="Pfam" id="PF01656"/>
    </source>
</evidence>
<dbReference type="EMBL" id="CP044427">
    <property type="protein sequence ID" value="QFG69475.1"/>
    <property type="molecule type" value="Genomic_DNA"/>
</dbReference>
<dbReference type="OrthoDB" id="9764035at2"/>
<feature type="region of interest" description="Disordered" evidence="8">
    <location>
        <begin position="1"/>
        <end position="60"/>
    </location>
</feature>
<dbReference type="Pfam" id="PF01656">
    <property type="entry name" value="CbiA"/>
    <property type="match status" value="1"/>
</dbReference>
<dbReference type="EC" id="6.3.5.9" evidence="7"/>
<evidence type="ECO:0000256" key="4">
    <source>
        <dbReference type="ARBA" id="ARBA00022840"/>
    </source>
</evidence>
<dbReference type="SUPFAM" id="SSF52540">
    <property type="entry name" value="P-loop containing nucleoside triphosphate hydrolases"/>
    <property type="match status" value="1"/>
</dbReference>
<dbReference type="GO" id="GO:0042242">
    <property type="term" value="F:cobyrinic acid a,c-diamide synthase activity"/>
    <property type="evidence" value="ECO:0007669"/>
    <property type="project" value="InterPro"/>
</dbReference>
<dbReference type="CDD" id="cd05388">
    <property type="entry name" value="CobB_N"/>
    <property type="match status" value="1"/>
</dbReference>
<dbReference type="NCBIfam" id="NF005915">
    <property type="entry name" value="PRK07908.1"/>
    <property type="match status" value="1"/>
</dbReference>
<protein>
    <recommendedName>
        <fullName evidence="7">Hydrogenobyrinate a,c-diamide synthase</fullName>
        <ecNumber evidence="7">6.3.5.9</ecNumber>
    </recommendedName>
    <alternativeName>
        <fullName evidence="7">Hydrogenobyrinic acid a,c-diamide synthase</fullName>
    </alternativeName>
</protein>
<feature type="site" description="Increases nucleophilicity of active site Cys" evidence="7">
    <location>
        <position position="513"/>
    </location>
</feature>
<feature type="compositionally biased region" description="Low complexity" evidence="8">
    <location>
        <begin position="472"/>
        <end position="485"/>
    </location>
</feature>
<dbReference type="PROSITE" id="PS00105">
    <property type="entry name" value="AA_TRANSFER_CLASS_1"/>
    <property type="match status" value="1"/>
</dbReference>
<dbReference type="InterPro" id="IPR002586">
    <property type="entry name" value="CobQ/CobB/MinD/ParA_Nub-bd_dom"/>
</dbReference>
<reference evidence="12 13" key="1">
    <citation type="submission" date="2019-09" db="EMBL/GenBank/DDBJ databases">
        <title>Serinicoccus pratensis sp. nov., isolated from meadow soil.</title>
        <authorList>
            <person name="Zhang W."/>
        </authorList>
    </citation>
    <scope>NUCLEOTIDE SEQUENCE [LARGE SCALE GENOMIC DNA]</scope>
    <source>
        <strain evidence="12 13">W204</strain>
    </source>
</reference>
<dbReference type="InterPro" id="IPR011698">
    <property type="entry name" value="GATase_3"/>
</dbReference>
<dbReference type="Gene3D" id="3.40.640.10">
    <property type="entry name" value="Type I PLP-dependent aspartate aminotransferase-like (Major domain)"/>
    <property type="match status" value="1"/>
</dbReference>
<evidence type="ECO:0000256" key="6">
    <source>
        <dbReference type="ARBA" id="ARBA00022962"/>
    </source>
</evidence>
<dbReference type="InterPro" id="IPR015424">
    <property type="entry name" value="PyrdxlP-dep_Trfase"/>
</dbReference>
<dbReference type="NCBIfam" id="NF002204">
    <property type="entry name" value="PRK01077.1"/>
    <property type="match status" value="1"/>
</dbReference>
<evidence type="ECO:0000256" key="5">
    <source>
        <dbReference type="ARBA" id="ARBA00022842"/>
    </source>
</evidence>
<evidence type="ECO:0000256" key="3">
    <source>
        <dbReference type="ARBA" id="ARBA00022741"/>
    </source>
</evidence>
<dbReference type="GO" id="GO:0043802">
    <property type="term" value="F:hydrogenobyrinic acid a,c-diamide synthase (glutamine-hydrolysing) activity"/>
    <property type="evidence" value="ECO:0007669"/>
    <property type="project" value="UniProtKB-UniRule"/>
</dbReference>
<comment type="function">
    <text evidence="7">Catalyzes the ATP-dependent amidation of the two carboxylate groups at positions a and c of hydrogenobyrinate, using either L-glutamine or ammonia as the nitrogen source.</text>
</comment>
<dbReference type="Gene3D" id="3.90.1150.10">
    <property type="entry name" value="Aspartate Aminotransferase, domain 1"/>
    <property type="match status" value="1"/>
</dbReference>
<feature type="domain" description="CobB/CobQ-like glutamine amidotransferase" evidence="11">
    <location>
        <begin position="327"/>
        <end position="519"/>
    </location>
</feature>
<comment type="catalytic activity">
    <reaction evidence="7">
        <text>hydrogenobyrinate + 2 L-glutamine + 2 ATP + 2 H2O = hydrogenobyrinate a,c-diamide + 2 L-glutamate + 2 ADP + 2 phosphate + 2 H(+)</text>
        <dbReference type="Rhea" id="RHEA:12544"/>
        <dbReference type="ChEBI" id="CHEBI:15377"/>
        <dbReference type="ChEBI" id="CHEBI:15378"/>
        <dbReference type="ChEBI" id="CHEBI:29985"/>
        <dbReference type="ChEBI" id="CHEBI:30616"/>
        <dbReference type="ChEBI" id="CHEBI:43474"/>
        <dbReference type="ChEBI" id="CHEBI:58359"/>
        <dbReference type="ChEBI" id="CHEBI:77873"/>
        <dbReference type="ChEBI" id="CHEBI:77874"/>
        <dbReference type="ChEBI" id="CHEBI:456216"/>
        <dbReference type="EC" id="6.3.5.9"/>
    </reaction>
</comment>
<comment type="cofactor">
    <cofactor evidence="1 7">
        <name>Mg(2+)</name>
        <dbReference type="ChEBI" id="CHEBI:18420"/>
    </cofactor>
</comment>
<dbReference type="GO" id="GO:0005524">
    <property type="term" value="F:ATP binding"/>
    <property type="evidence" value="ECO:0007669"/>
    <property type="project" value="UniProtKB-UniRule"/>
</dbReference>
<feature type="active site" description="Nucleophile" evidence="7">
    <location>
        <position position="408"/>
    </location>
</feature>
<evidence type="ECO:0000259" key="11">
    <source>
        <dbReference type="Pfam" id="PF07685"/>
    </source>
</evidence>
<dbReference type="GO" id="GO:0030170">
    <property type="term" value="F:pyridoxal phosphate binding"/>
    <property type="evidence" value="ECO:0007669"/>
    <property type="project" value="InterPro"/>
</dbReference>
<evidence type="ECO:0000256" key="8">
    <source>
        <dbReference type="SAM" id="MobiDB-lite"/>
    </source>
</evidence>
<dbReference type="NCBIfam" id="TIGR00379">
    <property type="entry name" value="cobB"/>
    <property type="match status" value="1"/>
</dbReference>
<keyword evidence="6 7" id="KW-0315">Glutamine amidotransferase</keyword>
<dbReference type="Proteomes" id="UP000326546">
    <property type="component" value="Chromosome"/>
</dbReference>
<dbReference type="Gene3D" id="3.40.50.300">
    <property type="entry name" value="P-loop containing nucleotide triphosphate hydrolases"/>
    <property type="match status" value="1"/>
</dbReference>
<dbReference type="InterPro" id="IPR004838">
    <property type="entry name" value="NHTrfase_class1_PyrdxlP-BS"/>
</dbReference>
<organism evidence="12 13">
    <name type="scientific">Ornithinimicrobium pratense</name>
    <dbReference type="NCBI Taxonomy" id="2593973"/>
    <lineage>
        <taxon>Bacteria</taxon>
        <taxon>Bacillati</taxon>
        <taxon>Actinomycetota</taxon>
        <taxon>Actinomycetes</taxon>
        <taxon>Micrococcales</taxon>
        <taxon>Ornithinimicrobiaceae</taxon>
        <taxon>Ornithinimicrobium</taxon>
    </lineage>
</organism>
<dbReference type="KEGG" id="serw:FY030_12855"/>
<keyword evidence="5 7" id="KW-0460">Magnesium</keyword>
<comment type="similarity">
    <text evidence="7">Belongs to the CobB/CbiA family.</text>
</comment>
<evidence type="ECO:0000313" key="12">
    <source>
        <dbReference type="EMBL" id="QFG69475.1"/>
    </source>
</evidence>
<dbReference type="CDD" id="cd00609">
    <property type="entry name" value="AAT_like"/>
    <property type="match status" value="1"/>
</dbReference>
<evidence type="ECO:0000256" key="7">
    <source>
        <dbReference type="HAMAP-Rule" id="MF_00027"/>
    </source>
</evidence>
<keyword evidence="4 7" id="KW-0067">ATP-binding</keyword>
<keyword evidence="3 7" id="KW-0547">Nucleotide-binding</keyword>
<comment type="pathway">
    <text evidence="7">Cofactor biosynthesis; adenosylcobalamin biosynthesis; cob(II)yrinate a,c-diamide from precorrin-2 (aerobic route): step 9/10.</text>
</comment>
<dbReference type="InterPro" id="IPR029062">
    <property type="entry name" value="Class_I_gatase-like"/>
</dbReference>
<dbReference type="InterPro" id="IPR015421">
    <property type="entry name" value="PyrdxlP-dep_Trfase_major"/>
</dbReference>
<dbReference type="SUPFAM" id="SSF53383">
    <property type="entry name" value="PLP-dependent transferases"/>
    <property type="match status" value="1"/>
</dbReference>
<name>A0A5J6V6R9_9MICO</name>
<feature type="domain" description="Aminotransferase class I/classII large" evidence="9">
    <location>
        <begin position="589"/>
        <end position="902"/>
    </location>
</feature>